<dbReference type="PRINTS" id="PR00412">
    <property type="entry name" value="EPOXHYDRLASE"/>
</dbReference>
<reference evidence="4" key="1">
    <citation type="submission" date="2016-02" db="EMBL/GenBank/DDBJ databases">
        <authorList>
            <person name="Holder M.E."/>
            <person name="Ajami N.J."/>
            <person name="Petrosino J.F."/>
        </authorList>
    </citation>
    <scope>NUCLEOTIDE SEQUENCE [LARGE SCALE GENOMIC DNA]</scope>
    <source>
        <strain evidence="4">CCUG 36733</strain>
    </source>
</reference>
<evidence type="ECO:0000259" key="2">
    <source>
        <dbReference type="Pfam" id="PF00561"/>
    </source>
</evidence>
<proteinExistence type="predicted"/>
<name>A0A0X8JE29_ACTRD</name>
<protein>
    <submittedName>
        <fullName evidence="3">Alpha/beta hydrolase</fullName>
    </submittedName>
</protein>
<dbReference type="Gene3D" id="3.40.50.1820">
    <property type="entry name" value="alpha/beta hydrolase"/>
    <property type="match status" value="1"/>
</dbReference>
<evidence type="ECO:0000256" key="1">
    <source>
        <dbReference type="ARBA" id="ARBA00022801"/>
    </source>
</evidence>
<dbReference type="EMBL" id="CP014228">
    <property type="protein sequence ID" value="AMD87144.1"/>
    <property type="molecule type" value="Genomic_DNA"/>
</dbReference>
<organism evidence="3 4">
    <name type="scientific">Actinomyces radicidentis</name>
    <dbReference type="NCBI Taxonomy" id="111015"/>
    <lineage>
        <taxon>Bacteria</taxon>
        <taxon>Bacillati</taxon>
        <taxon>Actinomycetota</taxon>
        <taxon>Actinomycetes</taxon>
        <taxon>Actinomycetales</taxon>
        <taxon>Actinomycetaceae</taxon>
        <taxon>Actinomyces</taxon>
    </lineage>
</organism>
<dbReference type="PANTHER" id="PTHR43329">
    <property type="entry name" value="EPOXIDE HYDROLASE"/>
    <property type="match status" value="1"/>
</dbReference>
<evidence type="ECO:0000313" key="3">
    <source>
        <dbReference type="EMBL" id="AMD87144.1"/>
    </source>
</evidence>
<dbReference type="RefSeq" id="WP_067941512.1">
    <property type="nucleotide sequence ID" value="NZ_CAUSVG010000119.1"/>
</dbReference>
<dbReference type="AlphaFoldDB" id="A0A0X8JE29"/>
<keyword evidence="4" id="KW-1185">Reference proteome</keyword>
<dbReference type="SUPFAM" id="SSF53474">
    <property type="entry name" value="alpha/beta-Hydrolases"/>
    <property type="match status" value="1"/>
</dbReference>
<dbReference type="InterPro" id="IPR029058">
    <property type="entry name" value="AB_hydrolase_fold"/>
</dbReference>
<accession>A0A0X8JE29</accession>
<keyword evidence="1 3" id="KW-0378">Hydrolase</keyword>
<dbReference type="PRINTS" id="PR00111">
    <property type="entry name" value="ABHYDROLASE"/>
</dbReference>
<dbReference type="KEGG" id="ard:AXF14_05495"/>
<dbReference type="InterPro" id="IPR000073">
    <property type="entry name" value="AB_hydrolase_1"/>
</dbReference>
<dbReference type="Proteomes" id="UP000065220">
    <property type="component" value="Chromosome"/>
</dbReference>
<dbReference type="GO" id="GO:0016787">
    <property type="term" value="F:hydrolase activity"/>
    <property type="evidence" value="ECO:0007669"/>
    <property type="project" value="UniProtKB-KW"/>
</dbReference>
<gene>
    <name evidence="3" type="ORF">AXF14_05495</name>
</gene>
<evidence type="ECO:0000313" key="4">
    <source>
        <dbReference type="Proteomes" id="UP000065220"/>
    </source>
</evidence>
<feature type="domain" description="AB hydrolase-1" evidence="2">
    <location>
        <begin position="50"/>
        <end position="293"/>
    </location>
</feature>
<sequence>MPVIVNRPGPWTHRDVTAGGTRFHVALAGPESPLSQEVAADGGAPDRTPPLVVLLHGFPECWWSWHEVLPVLGDAGYRTAAVDLRGFGGSDRPPTGYDLVTLADDVAAVVRALGHERALVVGGGIGGQVAWTMAGTHAGMLNGIVPVGAPHPLAVRSLRGRALSGAAFQYLGFKTPVVAERRLRSSASVDRILRSWAGPRTKDLAAEPAGYYASLMDRPGAAHSALETMRRSMLSRTEIAALDRRVEVPVMAIQGELDPVQPAQAYARDTHHVAGPLAQVTVQGVGHFPQLEASEAFADALLPFLAENA</sequence>
<dbReference type="STRING" id="111015.AXF14_05495"/>
<dbReference type="OrthoDB" id="2987348at2"/>
<dbReference type="InterPro" id="IPR000639">
    <property type="entry name" value="Epox_hydrolase-like"/>
</dbReference>
<dbReference type="Pfam" id="PF00561">
    <property type="entry name" value="Abhydrolase_1"/>
    <property type="match status" value="1"/>
</dbReference>